<feature type="transmembrane region" description="Helical" evidence="6">
    <location>
        <begin position="389"/>
        <end position="415"/>
    </location>
</feature>
<dbReference type="AlphaFoldDB" id="A0A117MS94"/>
<dbReference type="Gene3D" id="1.20.1740.10">
    <property type="entry name" value="Amino acid/polyamine transporter I"/>
    <property type="match status" value="1"/>
</dbReference>
<keyword evidence="5 6" id="KW-0472">Membrane</keyword>
<gene>
    <name evidence="7" type="ORF">ADL15_18410</name>
</gene>
<feature type="transmembrane region" description="Helical" evidence="6">
    <location>
        <begin position="436"/>
        <end position="456"/>
    </location>
</feature>
<keyword evidence="2" id="KW-0813">Transport</keyword>
<feature type="transmembrane region" description="Helical" evidence="6">
    <location>
        <begin position="226"/>
        <end position="246"/>
    </location>
</feature>
<keyword evidence="3 6" id="KW-0812">Transmembrane</keyword>
<evidence type="ECO:0000313" key="8">
    <source>
        <dbReference type="Proteomes" id="UP000053244"/>
    </source>
</evidence>
<feature type="transmembrane region" description="Helical" evidence="6">
    <location>
        <begin position="267"/>
        <end position="289"/>
    </location>
</feature>
<dbReference type="PANTHER" id="PTHR45649">
    <property type="entry name" value="AMINO-ACID PERMEASE BAT1"/>
    <property type="match status" value="1"/>
</dbReference>
<reference evidence="7 8" key="1">
    <citation type="submission" date="2015-10" db="EMBL/GenBank/DDBJ databases">
        <authorList>
            <person name="Gilbert D.G."/>
        </authorList>
    </citation>
    <scope>NUCLEOTIDE SEQUENCE [LARGE SCALE GENOMIC DNA]</scope>
    <source>
        <strain evidence="7 8">NRRL B-16712</strain>
    </source>
</reference>
<feature type="transmembrane region" description="Helical" evidence="6">
    <location>
        <begin position="109"/>
        <end position="136"/>
    </location>
</feature>
<evidence type="ECO:0000313" key="7">
    <source>
        <dbReference type="EMBL" id="KUL32994.1"/>
    </source>
</evidence>
<comment type="subcellular location">
    <subcellularLocation>
        <location evidence="1">Membrane</location>
        <topology evidence="1">Multi-pass membrane protein</topology>
    </subcellularLocation>
</comment>
<dbReference type="Pfam" id="PF13520">
    <property type="entry name" value="AA_permease_2"/>
    <property type="match status" value="1"/>
</dbReference>
<feature type="transmembrane region" description="Helical" evidence="6">
    <location>
        <begin position="65"/>
        <end position="88"/>
    </location>
</feature>
<dbReference type="GO" id="GO:0022857">
    <property type="term" value="F:transmembrane transporter activity"/>
    <property type="evidence" value="ECO:0007669"/>
    <property type="project" value="InterPro"/>
</dbReference>
<feature type="transmembrane region" description="Helical" evidence="6">
    <location>
        <begin position="363"/>
        <end position="383"/>
    </location>
</feature>
<evidence type="ECO:0000256" key="3">
    <source>
        <dbReference type="ARBA" id="ARBA00022692"/>
    </source>
</evidence>
<feature type="transmembrane region" description="Helical" evidence="6">
    <location>
        <begin position="185"/>
        <end position="206"/>
    </location>
</feature>
<dbReference type="PIRSF" id="PIRSF006060">
    <property type="entry name" value="AA_transporter"/>
    <property type="match status" value="1"/>
</dbReference>
<feature type="transmembrane region" description="Helical" evidence="6">
    <location>
        <begin position="35"/>
        <end position="59"/>
    </location>
</feature>
<feature type="transmembrane region" description="Helical" evidence="6">
    <location>
        <begin position="156"/>
        <end position="178"/>
    </location>
</feature>
<evidence type="ECO:0000256" key="2">
    <source>
        <dbReference type="ARBA" id="ARBA00022448"/>
    </source>
</evidence>
<evidence type="ECO:0000256" key="6">
    <source>
        <dbReference type="SAM" id="Phobius"/>
    </source>
</evidence>
<dbReference type="RefSeq" id="WP_067692274.1">
    <property type="nucleotide sequence ID" value="NZ_LLZH01000156.1"/>
</dbReference>
<comment type="caution">
    <text evidence="7">The sequence shown here is derived from an EMBL/GenBank/DDBJ whole genome shotgun (WGS) entry which is preliminary data.</text>
</comment>
<evidence type="ECO:0000256" key="5">
    <source>
        <dbReference type="ARBA" id="ARBA00023136"/>
    </source>
</evidence>
<proteinExistence type="predicted"/>
<evidence type="ECO:0000256" key="1">
    <source>
        <dbReference type="ARBA" id="ARBA00004141"/>
    </source>
</evidence>
<dbReference type="InterPro" id="IPR002293">
    <property type="entry name" value="AA/rel_permease1"/>
</dbReference>
<dbReference type="GO" id="GO:0016020">
    <property type="term" value="C:membrane"/>
    <property type="evidence" value="ECO:0007669"/>
    <property type="project" value="UniProtKB-SubCell"/>
</dbReference>
<organism evidence="7 8">
    <name type="scientific">Actinoplanes awajinensis subsp. mycoplanecinus</name>
    <dbReference type="NCBI Taxonomy" id="135947"/>
    <lineage>
        <taxon>Bacteria</taxon>
        <taxon>Bacillati</taxon>
        <taxon>Actinomycetota</taxon>
        <taxon>Actinomycetes</taxon>
        <taxon>Micromonosporales</taxon>
        <taxon>Micromonosporaceae</taxon>
        <taxon>Actinoplanes</taxon>
    </lineage>
</organism>
<dbReference type="Proteomes" id="UP000053244">
    <property type="component" value="Unassembled WGS sequence"/>
</dbReference>
<accession>A0A117MS94</accession>
<dbReference type="NCBIfam" id="TIGR03428">
    <property type="entry name" value="ureacarb_perm"/>
    <property type="match status" value="1"/>
</dbReference>
<dbReference type="EMBL" id="LLZH01000156">
    <property type="protein sequence ID" value="KUL32994.1"/>
    <property type="molecule type" value="Genomic_DNA"/>
</dbReference>
<name>A0A117MS94_9ACTN</name>
<dbReference type="PANTHER" id="PTHR45649:SF26">
    <property type="entry name" value="OS04G0435100 PROTEIN"/>
    <property type="match status" value="1"/>
</dbReference>
<keyword evidence="4 6" id="KW-1133">Transmembrane helix</keyword>
<evidence type="ECO:0000256" key="4">
    <source>
        <dbReference type="ARBA" id="ARBA00022989"/>
    </source>
</evidence>
<feature type="transmembrane region" description="Helical" evidence="6">
    <location>
        <begin position="317"/>
        <end position="342"/>
    </location>
</feature>
<sequence>MSLAPAPPDANDTADAADLRGFGYEPQLRRSIGSYASFAAGFSFVSILTTVFQLFAFGFSFGGPAFFWTWPLVFAGQFMVALTFAELAARYPISGCIYQWSRRLGNATVGWFAGWVMIIAQIATVAAAAIALQVVLPSIWSGFQLVGGDPSLTSTTGATNAVILGTALIAVTTIINIIGVRLMSIVNSIGVTLEIIGVAAVVVLLLTHAERGPGVVFDTGGTGEGLGYVGPFLVSALMAAYVVVGFDSAGELSEETRDPRHTAPRTILRALAAAGIGGGLMLIAALMAAPSLTDGRLATEGLPYVLTSRLGETGGRILLVDVAIAIAVCTLAIQTAGSRMVFSMARDNVLPFSGALRRVSPRTGTPVLPAIVVGVGAAGVLLVNIGQAALFTAITSVCIVMLYIAYALVTIPLLLRRLKGWPRGEQETLTERGGRLFSLGRFGLVVNVLAVVYGIGMIVNLGWPRPEVYDPAGGHWYLHYFSLLFVGAALLAGGLAYLRYRTRAMSLHLALPTPVVPEGEAV</sequence>
<protein>
    <submittedName>
        <fullName evidence="7">Amino acid permease</fullName>
    </submittedName>
</protein>
<keyword evidence="8" id="KW-1185">Reference proteome</keyword>
<dbReference type="InterPro" id="IPR017794">
    <property type="entry name" value="Urea_CO2ase-assoc_permease"/>
</dbReference>
<feature type="transmembrane region" description="Helical" evidence="6">
    <location>
        <begin position="476"/>
        <end position="498"/>
    </location>
</feature>
<dbReference type="OrthoDB" id="8274074at2"/>